<gene>
    <name evidence="1" type="ORF">J5Y03_09120</name>
</gene>
<reference evidence="1" key="1">
    <citation type="submission" date="2021-04" db="EMBL/GenBank/DDBJ databases">
        <title>Genome seq and assembly of Bacillus sp.</title>
        <authorList>
            <person name="Chhetri G."/>
        </authorList>
    </citation>
    <scope>NUCLEOTIDE SEQUENCE</scope>
    <source>
        <strain evidence="1">RG28</strain>
    </source>
</reference>
<dbReference type="RefSeq" id="WP_209404816.1">
    <property type="nucleotide sequence ID" value="NZ_JAGIYQ010000005.1"/>
</dbReference>
<dbReference type="Proteomes" id="UP000682134">
    <property type="component" value="Unassembled WGS sequence"/>
</dbReference>
<name>A0A940NPU2_9BACI</name>
<proteinExistence type="predicted"/>
<accession>A0A940NPU2</accession>
<sequence>MPDIMDGKDILPGHRQDDPIAGLMFYNGEGDECGGLILGSKKDENGNYESGGSITLDQYKQDQVVQMHYTDENSQMNYGFSVYDKPNTPLPELLDKHHKIINSELSEEEKGRELEKVWERNTQRAFMGKNPKGEVTIQLSDSKGNPRIRMVVDENDVPRMEFLDGEGNVTCKLSPEL</sequence>
<dbReference type="EMBL" id="JAGIYQ010000005">
    <property type="protein sequence ID" value="MBP0725348.1"/>
    <property type="molecule type" value="Genomic_DNA"/>
</dbReference>
<protein>
    <submittedName>
        <fullName evidence="1">Uncharacterized protein</fullName>
    </submittedName>
</protein>
<dbReference type="AlphaFoldDB" id="A0A940NPU2"/>
<evidence type="ECO:0000313" key="2">
    <source>
        <dbReference type="Proteomes" id="UP000682134"/>
    </source>
</evidence>
<organism evidence="1 2">
    <name type="scientific">Gottfriedia endophytica</name>
    <dbReference type="NCBI Taxonomy" id="2820819"/>
    <lineage>
        <taxon>Bacteria</taxon>
        <taxon>Bacillati</taxon>
        <taxon>Bacillota</taxon>
        <taxon>Bacilli</taxon>
        <taxon>Bacillales</taxon>
        <taxon>Bacillaceae</taxon>
        <taxon>Gottfriedia</taxon>
    </lineage>
</organism>
<comment type="caution">
    <text evidence="1">The sequence shown here is derived from an EMBL/GenBank/DDBJ whole genome shotgun (WGS) entry which is preliminary data.</text>
</comment>
<evidence type="ECO:0000313" key="1">
    <source>
        <dbReference type="EMBL" id="MBP0725348.1"/>
    </source>
</evidence>
<keyword evidence="2" id="KW-1185">Reference proteome</keyword>